<dbReference type="AlphaFoldDB" id="A0A9P4R3H3"/>
<sequence>MEMIAHINRGNPVHSFMSLHVLVDEFRQLYHLQRPIASTLGTFSASLGVAEEEKKRSNLQPRAVHRTTEMVRPATPVQGLLIHQHHTY</sequence>
<evidence type="ECO:0000313" key="2">
    <source>
        <dbReference type="Proteomes" id="UP000799444"/>
    </source>
</evidence>
<keyword evidence="2" id="KW-1185">Reference proteome</keyword>
<dbReference type="Proteomes" id="UP000799444">
    <property type="component" value="Unassembled WGS sequence"/>
</dbReference>
<protein>
    <submittedName>
        <fullName evidence="1">Uncharacterized protein</fullName>
    </submittedName>
</protein>
<gene>
    <name evidence="1" type="ORF">EJ04DRAFT_509748</name>
</gene>
<accession>A0A9P4R3H3</accession>
<name>A0A9P4R3H3_9PLEO</name>
<organism evidence="1 2">
    <name type="scientific">Polyplosphaeria fusca</name>
    <dbReference type="NCBI Taxonomy" id="682080"/>
    <lineage>
        <taxon>Eukaryota</taxon>
        <taxon>Fungi</taxon>
        <taxon>Dikarya</taxon>
        <taxon>Ascomycota</taxon>
        <taxon>Pezizomycotina</taxon>
        <taxon>Dothideomycetes</taxon>
        <taxon>Pleosporomycetidae</taxon>
        <taxon>Pleosporales</taxon>
        <taxon>Tetraplosphaeriaceae</taxon>
        <taxon>Polyplosphaeria</taxon>
    </lineage>
</organism>
<dbReference type="EMBL" id="ML996111">
    <property type="protein sequence ID" value="KAF2738054.1"/>
    <property type="molecule type" value="Genomic_DNA"/>
</dbReference>
<reference evidence="1" key="1">
    <citation type="journal article" date="2020" name="Stud. Mycol.">
        <title>101 Dothideomycetes genomes: a test case for predicting lifestyles and emergence of pathogens.</title>
        <authorList>
            <person name="Haridas S."/>
            <person name="Albert R."/>
            <person name="Binder M."/>
            <person name="Bloem J."/>
            <person name="Labutti K."/>
            <person name="Salamov A."/>
            <person name="Andreopoulos B."/>
            <person name="Baker S."/>
            <person name="Barry K."/>
            <person name="Bills G."/>
            <person name="Bluhm B."/>
            <person name="Cannon C."/>
            <person name="Castanera R."/>
            <person name="Culley D."/>
            <person name="Daum C."/>
            <person name="Ezra D."/>
            <person name="Gonzalez J."/>
            <person name="Henrissat B."/>
            <person name="Kuo A."/>
            <person name="Liang C."/>
            <person name="Lipzen A."/>
            <person name="Lutzoni F."/>
            <person name="Magnuson J."/>
            <person name="Mondo S."/>
            <person name="Nolan M."/>
            <person name="Ohm R."/>
            <person name="Pangilinan J."/>
            <person name="Park H.-J."/>
            <person name="Ramirez L."/>
            <person name="Alfaro M."/>
            <person name="Sun H."/>
            <person name="Tritt A."/>
            <person name="Yoshinaga Y."/>
            <person name="Zwiers L.-H."/>
            <person name="Turgeon B."/>
            <person name="Goodwin S."/>
            <person name="Spatafora J."/>
            <person name="Crous P."/>
            <person name="Grigoriev I."/>
        </authorList>
    </citation>
    <scope>NUCLEOTIDE SEQUENCE</scope>
    <source>
        <strain evidence="1">CBS 125425</strain>
    </source>
</reference>
<evidence type="ECO:0000313" key="1">
    <source>
        <dbReference type="EMBL" id="KAF2738054.1"/>
    </source>
</evidence>
<comment type="caution">
    <text evidence="1">The sequence shown here is derived from an EMBL/GenBank/DDBJ whole genome shotgun (WGS) entry which is preliminary data.</text>
</comment>
<proteinExistence type="predicted"/>